<name>A0A432ZBD5_9GAMM</name>
<dbReference type="Proteomes" id="UP000287908">
    <property type="component" value="Unassembled WGS sequence"/>
</dbReference>
<organism evidence="2 3">
    <name type="scientific">Idiomarina seosinensis</name>
    <dbReference type="NCBI Taxonomy" id="281739"/>
    <lineage>
        <taxon>Bacteria</taxon>
        <taxon>Pseudomonadati</taxon>
        <taxon>Pseudomonadota</taxon>
        <taxon>Gammaproteobacteria</taxon>
        <taxon>Alteromonadales</taxon>
        <taxon>Idiomarinaceae</taxon>
        <taxon>Idiomarina</taxon>
    </lineage>
</organism>
<sequence length="68" mass="7525">MTDNNSNNESRQTVYQISSNRGHSRHKLRYVEASAPAADDCRLCVGSIADSPEAKSANADEYPPREDQ</sequence>
<keyword evidence="3" id="KW-1185">Reference proteome</keyword>
<feature type="region of interest" description="Disordered" evidence="1">
    <location>
        <begin position="1"/>
        <end position="25"/>
    </location>
</feature>
<reference evidence="2 3" key="1">
    <citation type="journal article" date="2011" name="Front. Microbiol.">
        <title>Genomic signatures of strain selection and enhancement in Bacillus atrophaeus var. globigii, a historical biowarfare simulant.</title>
        <authorList>
            <person name="Gibbons H.S."/>
            <person name="Broomall S.M."/>
            <person name="McNew L.A."/>
            <person name="Daligault H."/>
            <person name="Chapman C."/>
            <person name="Bruce D."/>
            <person name="Karavis M."/>
            <person name="Krepps M."/>
            <person name="McGregor P.A."/>
            <person name="Hong C."/>
            <person name="Park K.H."/>
            <person name="Akmal A."/>
            <person name="Feldman A."/>
            <person name="Lin J.S."/>
            <person name="Chang W.E."/>
            <person name="Higgs B.W."/>
            <person name="Demirev P."/>
            <person name="Lindquist J."/>
            <person name="Liem A."/>
            <person name="Fochler E."/>
            <person name="Read T.D."/>
            <person name="Tapia R."/>
            <person name="Johnson S."/>
            <person name="Bishop-Lilly K.A."/>
            <person name="Detter C."/>
            <person name="Han C."/>
            <person name="Sozhamannan S."/>
            <person name="Rosenzweig C.N."/>
            <person name="Skowronski E.W."/>
        </authorList>
    </citation>
    <scope>NUCLEOTIDE SEQUENCE [LARGE SCALE GENOMIC DNA]</scope>
    <source>
        <strain evidence="2 3">CL-SP19</strain>
    </source>
</reference>
<feature type="region of interest" description="Disordered" evidence="1">
    <location>
        <begin position="48"/>
        <end position="68"/>
    </location>
</feature>
<dbReference type="AlphaFoldDB" id="A0A432ZBD5"/>
<comment type="caution">
    <text evidence="2">The sequence shown here is derived from an EMBL/GenBank/DDBJ whole genome shotgun (WGS) entry which is preliminary data.</text>
</comment>
<evidence type="ECO:0000313" key="3">
    <source>
        <dbReference type="Proteomes" id="UP000287908"/>
    </source>
</evidence>
<proteinExistence type="predicted"/>
<accession>A0A432ZBD5</accession>
<evidence type="ECO:0000256" key="1">
    <source>
        <dbReference type="SAM" id="MobiDB-lite"/>
    </source>
</evidence>
<evidence type="ECO:0000313" key="2">
    <source>
        <dbReference type="EMBL" id="RUO75255.1"/>
    </source>
</evidence>
<feature type="compositionally biased region" description="Polar residues" evidence="1">
    <location>
        <begin position="1"/>
        <end position="21"/>
    </location>
</feature>
<protein>
    <submittedName>
        <fullName evidence="2">Uncharacterized protein</fullName>
    </submittedName>
</protein>
<gene>
    <name evidence="2" type="ORF">CWI81_09755</name>
</gene>
<dbReference type="EMBL" id="PIQF01000003">
    <property type="protein sequence ID" value="RUO75255.1"/>
    <property type="molecule type" value="Genomic_DNA"/>
</dbReference>